<dbReference type="RefSeq" id="WP_052274885.1">
    <property type="nucleotide sequence ID" value="NZ_CP014327.1"/>
</dbReference>
<dbReference type="OrthoDB" id="5297432at2"/>
<dbReference type="GO" id="GO:0016887">
    <property type="term" value="F:ATP hydrolysis activity"/>
    <property type="evidence" value="ECO:0007669"/>
    <property type="project" value="InterPro"/>
</dbReference>
<dbReference type="InterPro" id="IPR027417">
    <property type="entry name" value="P-loop_NTPase"/>
</dbReference>
<dbReference type="Pfam" id="PF00004">
    <property type="entry name" value="AAA"/>
    <property type="match status" value="1"/>
</dbReference>
<dbReference type="Gene3D" id="3.40.50.300">
    <property type="entry name" value="P-loop containing nucleotide triphosphate hydrolases"/>
    <property type="match status" value="1"/>
</dbReference>
<dbReference type="EMBL" id="CP014327">
    <property type="protein sequence ID" value="AML50216.1"/>
    <property type="molecule type" value="Genomic_DNA"/>
</dbReference>
<name>A0A126UX61_9RHOB</name>
<evidence type="ECO:0000259" key="1">
    <source>
        <dbReference type="PROSITE" id="PS50880"/>
    </source>
</evidence>
<dbReference type="Proteomes" id="UP000070371">
    <property type="component" value="Chromosome"/>
</dbReference>
<feature type="domain" description="Toprim" evidence="1">
    <location>
        <begin position="1"/>
        <end position="40"/>
    </location>
</feature>
<proteinExistence type="predicted"/>
<dbReference type="PROSITE" id="PS50880">
    <property type="entry name" value="TOPRIM"/>
    <property type="match status" value="1"/>
</dbReference>
<accession>A0A126UX61</accession>
<dbReference type="SUPFAM" id="SSF52540">
    <property type="entry name" value="P-loop containing nucleoside triphosphate hydrolases"/>
    <property type="match status" value="1"/>
</dbReference>
<keyword evidence="3" id="KW-1185">Reference proteome</keyword>
<reference evidence="2 3" key="1">
    <citation type="submission" date="2016-02" db="EMBL/GenBank/DDBJ databases">
        <title>Complete genome sequence of Halocynthiibacter arcticus PAMC 20958t from arctic marine sediment.</title>
        <authorList>
            <person name="Lee Y.M."/>
            <person name="Baek K."/>
            <person name="Lee H.K."/>
            <person name="Shin S.C."/>
        </authorList>
    </citation>
    <scope>NUCLEOTIDE SEQUENCE [LARGE SCALE GENOMIC DNA]</scope>
    <source>
        <strain evidence="2">PAMC 20958</strain>
    </source>
</reference>
<sequence length="265" mass="29176">MKTTKLIHATNPDTDRQAITQRLTDYLMNLRKTRLAADFIGDDEHSIDLGLNDFDNVADDLSDGVELTWRDNRRIKQRVQGIADRRKEASGLAHLKDGEIKRLRPLFAGIKLFEPKNEHWVDEKIAALHEEMPWMAPATNEVWSVLRQNAATGDIIKIPPLILIGPPGIGKSVWARRLSELLHIPRCEIDASLGGVGFSVAGTERGWASAQAGRPLETILQHSVGNPLVVVDEICKAQSVTSEKGASHSFANTLLSLMEPATAAS</sequence>
<evidence type="ECO:0000313" key="2">
    <source>
        <dbReference type="EMBL" id="AML50216.1"/>
    </source>
</evidence>
<dbReference type="GO" id="GO:0005524">
    <property type="term" value="F:ATP binding"/>
    <property type="evidence" value="ECO:0007669"/>
    <property type="project" value="InterPro"/>
</dbReference>
<dbReference type="InterPro" id="IPR006171">
    <property type="entry name" value="TOPRIM_dom"/>
</dbReference>
<organism evidence="2 3">
    <name type="scientific">Falsihalocynthiibacter arcticus</name>
    <dbReference type="NCBI Taxonomy" id="1579316"/>
    <lineage>
        <taxon>Bacteria</taxon>
        <taxon>Pseudomonadati</taxon>
        <taxon>Pseudomonadota</taxon>
        <taxon>Alphaproteobacteria</taxon>
        <taxon>Rhodobacterales</taxon>
        <taxon>Roseobacteraceae</taxon>
        <taxon>Falsihalocynthiibacter</taxon>
    </lineage>
</organism>
<dbReference type="AlphaFoldDB" id="A0A126UX61"/>
<gene>
    <name evidence="2" type="ORF">RC74_02090</name>
</gene>
<dbReference type="KEGG" id="hat:RC74_02090"/>
<dbReference type="STRING" id="1579316.RC74_02090"/>
<dbReference type="InterPro" id="IPR003959">
    <property type="entry name" value="ATPase_AAA_core"/>
</dbReference>
<protein>
    <recommendedName>
        <fullName evidence="1">Toprim domain-containing protein</fullName>
    </recommendedName>
</protein>
<evidence type="ECO:0000313" key="3">
    <source>
        <dbReference type="Proteomes" id="UP000070371"/>
    </source>
</evidence>